<organism evidence="8">
    <name type="scientific">Cyprideis torosa</name>
    <dbReference type="NCBI Taxonomy" id="163714"/>
    <lineage>
        <taxon>Eukaryota</taxon>
        <taxon>Metazoa</taxon>
        <taxon>Ecdysozoa</taxon>
        <taxon>Arthropoda</taxon>
        <taxon>Crustacea</taxon>
        <taxon>Oligostraca</taxon>
        <taxon>Ostracoda</taxon>
        <taxon>Podocopa</taxon>
        <taxon>Podocopida</taxon>
        <taxon>Cytherocopina</taxon>
        <taxon>Cytheroidea</taxon>
        <taxon>Cytherideidae</taxon>
        <taxon>Cyprideis</taxon>
    </lineage>
</organism>
<dbReference type="PANTHER" id="PTHR23151">
    <property type="entry name" value="DIHYDROLIPOAMIDE ACETYL/SUCCINYL-TRANSFERASE-RELATED"/>
    <property type="match status" value="1"/>
</dbReference>
<evidence type="ECO:0000256" key="7">
    <source>
        <dbReference type="SAM" id="MobiDB-lite"/>
    </source>
</evidence>
<dbReference type="CDD" id="cd06849">
    <property type="entry name" value="lipoyl_domain"/>
    <property type="match status" value="1"/>
</dbReference>
<comment type="subcellular location">
    <subcellularLocation>
        <location evidence="6">Mitochondrion</location>
    </subcellularLocation>
</comment>
<dbReference type="Pfam" id="PF02817">
    <property type="entry name" value="E3_binding"/>
    <property type="match status" value="1"/>
</dbReference>
<dbReference type="GO" id="GO:0006086">
    <property type="term" value="P:pyruvate decarboxylation to acetyl-CoA"/>
    <property type="evidence" value="ECO:0007669"/>
    <property type="project" value="InterPro"/>
</dbReference>
<feature type="compositionally biased region" description="Pro residues" evidence="7">
    <location>
        <begin position="180"/>
        <end position="203"/>
    </location>
</feature>
<dbReference type="EMBL" id="OB664353">
    <property type="protein sequence ID" value="CAD7232193.1"/>
    <property type="molecule type" value="Genomic_DNA"/>
</dbReference>
<keyword evidence="2 6" id="KW-0808">Transferase</keyword>
<dbReference type="SUPFAM" id="SSF51230">
    <property type="entry name" value="Single hybrid motif"/>
    <property type="match status" value="1"/>
</dbReference>
<dbReference type="SUPFAM" id="SSF52777">
    <property type="entry name" value="CoA-dependent acyltransferases"/>
    <property type="match status" value="1"/>
</dbReference>
<dbReference type="OrthoDB" id="537444at2759"/>
<dbReference type="InterPro" id="IPR000089">
    <property type="entry name" value="Biotin_lipoyl"/>
</dbReference>
<dbReference type="Pfam" id="PF00364">
    <property type="entry name" value="Biotin_lipoyl"/>
    <property type="match status" value="1"/>
</dbReference>
<dbReference type="InterPro" id="IPR036625">
    <property type="entry name" value="E3-bd_dom_sf"/>
</dbReference>
<evidence type="ECO:0000313" key="8">
    <source>
        <dbReference type="EMBL" id="CAD7232193.1"/>
    </source>
</evidence>
<dbReference type="Gene3D" id="4.10.320.10">
    <property type="entry name" value="E3-binding domain"/>
    <property type="match status" value="1"/>
</dbReference>
<comment type="catalytic activity">
    <reaction evidence="6">
        <text>N(6)-[(R)-dihydrolipoyl]-L-lysyl-[protein] + acetyl-CoA = N(6)-[(R)-S(8)-acetyldihydrolipoyl]-L-lysyl-[protein] + CoA</text>
        <dbReference type="Rhea" id="RHEA:17017"/>
        <dbReference type="Rhea" id="RHEA-COMP:10475"/>
        <dbReference type="Rhea" id="RHEA-COMP:10478"/>
        <dbReference type="ChEBI" id="CHEBI:57287"/>
        <dbReference type="ChEBI" id="CHEBI:57288"/>
        <dbReference type="ChEBI" id="CHEBI:83100"/>
        <dbReference type="ChEBI" id="CHEBI:83111"/>
        <dbReference type="EC" id="2.3.1.12"/>
    </reaction>
</comment>
<dbReference type="AlphaFoldDB" id="A0A7R8WP63"/>
<protein>
    <recommendedName>
        <fullName evidence="6">Acetyltransferase component of pyruvate dehydrogenase complex</fullName>
        <ecNumber evidence="6">2.3.1.12</ecNumber>
    </recommendedName>
</protein>
<dbReference type="GO" id="GO:0005739">
    <property type="term" value="C:mitochondrion"/>
    <property type="evidence" value="ECO:0007669"/>
    <property type="project" value="UniProtKB-SubCell"/>
</dbReference>
<dbReference type="InterPro" id="IPR001078">
    <property type="entry name" value="2-oxoacid_DH_actylTfrase"/>
</dbReference>
<dbReference type="PROSITE" id="PS00189">
    <property type="entry name" value="LIPOYL"/>
    <property type="match status" value="1"/>
</dbReference>
<dbReference type="InterPro" id="IPR003016">
    <property type="entry name" value="2-oxoA_DH_lipoyl-BS"/>
</dbReference>
<dbReference type="GO" id="GO:0045254">
    <property type="term" value="C:pyruvate dehydrogenase complex"/>
    <property type="evidence" value="ECO:0007669"/>
    <property type="project" value="UniProtKB-UniRule"/>
</dbReference>
<dbReference type="PROSITE" id="PS50968">
    <property type="entry name" value="BIOTINYL_LIPOYL"/>
    <property type="match status" value="1"/>
</dbReference>
<dbReference type="InterPro" id="IPR023213">
    <property type="entry name" value="CAT-like_dom_sf"/>
</dbReference>
<keyword evidence="3 6" id="KW-0450">Lipoyl</keyword>
<keyword evidence="4" id="KW-0809">Transit peptide</keyword>
<dbReference type="GO" id="GO:0004742">
    <property type="term" value="F:dihydrolipoyllysine-residue acetyltransferase activity"/>
    <property type="evidence" value="ECO:0007669"/>
    <property type="project" value="UniProtKB-UniRule"/>
</dbReference>
<dbReference type="PANTHER" id="PTHR23151:SF90">
    <property type="entry name" value="DIHYDROLIPOYLLYSINE-RESIDUE ACETYLTRANSFERASE COMPONENT OF PYRUVATE DEHYDROGENASE COMPLEX, MITOCHONDRIAL-RELATED"/>
    <property type="match status" value="1"/>
</dbReference>
<dbReference type="FunFam" id="2.40.50.100:FF:000010">
    <property type="entry name" value="Acetyltransferase component of pyruvate dehydrogenase complex"/>
    <property type="match status" value="1"/>
</dbReference>
<evidence type="ECO:0000256" key="3">
    <source>
        <dbReference type="ARBA" id="ARBA00022823"/>
    </source>
</evidence>
<sequence>MFSRSMIICGLRRSPARLIAPSVCAASELGTSPAHTRSWSSWRHRHRDNGVHEPLSSVIPVGPLLRVQCRGLADLPPHVKVTLPALSPTMEQGTIVSWAKKEGDRLNDGDLLAEIETDKATMGFETPEEGYLAKILIEAGAKDVPVGRLLCIIVDEEADVAAFKDFKADASTDKGGAKQAPPPPTPSAPPPPQPQAAPTPPAAAPVSPGRQAPPPSSPSSRVLASPLARRLAAEKGLDLKTVPAGSDGIVRSGQLSMAPVSAAPPSAPAAGAPAAVGAAPATVAATAPFDDLALSAMRKTIAKRLVESKTTLPHYYLTSEVRLDRVLAVRERLNKDQKDVRLSVNDFLIKAASLACLVVPEVNSAWMGDFIRQYNSVDMSIAVSTDKGLITPIIFGAEQKGIGAISKEMKALAAKARDGKLQPHEFQGGTFCLSNLGMYGIFSFSAIINPPQSAILAVGTTQTKYVPGANGPEPAQMLYATLSCDHRVIDGAVGAQWLKELKQNLENPERMLL</sequence>
<dbReference type="FunFam" id="3.30.559.10:FF:000003">
    <property type="entry name" value="Acetyltransferase component of pyruvate dehydrogenase complex"/>
    <property type="match status" value="1"/>
</dbReference>
<reference evidence="8" key="1">
    <citation type="submission" date="2020-11" db="EMBL/GenBank/DDBJ databases">
        <authorList>
            <person name="Tran Van P."/>
        </authorList>
    </citation>
    <scope>NUCLEOTIDE SEQUENCE</scope>
</reference>
<name>A0A7R8WP63_9CRUS</name>
<dbReference type="Pfam" id="PF00198">
    <property type="entry name" value="2-oxoacid_dh"/>
    <property type="match status" value="1"/>
</dbReference>
<keyword evidence="5 6" id="KW-0012">Acyltransferase</keyword>
<dbReference type="InterPro" id="IPR045257">
    <property type="entry name" value="E2/Pdx1"/>
</dbReference>
<dbReference type="InterPro" id="IPR011053">
    <property type="entry name" value="Single_hybrid_motif"/>
</dbReference>
<comment type="similarity">
    <text evidence="1 6">Belongs to the 2-oxoacid dehydrogenase family.</text>
</comment>
<evidence type="ECO:0000256" key="1">
    <source>
        <dbReference type="ARBA" id="ARBA00007317"/>
    </source>
</evidence>
<dbReference type="Gene3D" id="2.40.50.100">
    <property type="match status" value="1"/>
</dbReference>
<comment type="cofactor">
    <cofactor evidence="6">
        <name>(R)-lipoate</name>
        <dbReference type="ChEBI" id="CHEBI:83088"/>
    </cofactor>
    <text evidence="6">Binds 1 lipoyl cofactor covalently.</text>
</comment>
<evidence type="ECO:0000256" key="4">
    <source>
        <dbReference type="ARBA" id="ARBA00022946"/>
    </source>
</evidence>
<gene>
    <name evidence="8" type="ORF">CTOB1V02_LOCUS10034</name>
</gene>
<comment type="function">
    <text evidence="6">The pyruvate dehydrogenase complex catalyzes the overall conversion of pyruvate to acetyl-CoA and CO(2).</text>
</comment>
<dbReference type="InterPro" id="IPR006257">
    <property type="entry name" value="LAT1"/>
</dbReference>
<accession>A0A7R8WP63</accession>
<evidence type="ECO:0000256" key="5">
    <source>
        <dbReference type="ARBA" id="ARBA00023315"/>
    </source>
</evidence>
<dbReference type="Gene3D" id="3.30.559.10">
    <property type="entry name" value="Chloramphenicol acetyltransferase-like domain"/>
    <property type="match status" value="1"/>
</dbReference>
<evidence type="ECO:0000256" key="2">
    <source>
        <dbReference type="ARBA" id="ARBA00022679"/>
    </source>
</evidence>
<evidence type="ECO:0000256" key="6">
    <source>
        <dbReference type="RuleBase" id="RU361137"/>
    </source>
</evidence>
<dbReference type="EC" id="2.3.1.12" evidence="6"/>
<proteinExistence type="inferred from homology"/>
<dbReference type="NCBIfam" id="TIGR01349">
    <property type="entry name" value="PDHac_trf_mito"/>
    <property type="match status" value="1"/>
</dbReference>
<dbReference type="InterPro" id="IPR004167">
    <property type="entry name" value="PSBD"/>
</dbReference>
<feature type="region of interest" description="Disordered" evidence="7">
    <location>
        <begin position="170"/>
        <end position="224"/>
    </location>
</feature>